<feature type="region of interest" description="Disordered" evidence="1">
    <location>
        <begin position="44"/>
        <end position="221"/>
    </location>
</feature>
<feature type="compositionally biased region" description="Low complexity" evidence="1">
    <location>
        <begin position="100"/>
        <end position="114"/>
    </location>
</feature>
<keyword evidence="3" id="KW-1185">Reference proteome</keyword>
<dbReference type="RefSeq" id="XP_011023501.1">
    <property type="nucleotide sequence ID" value="XM_011025199.1"/>
</dbReference>
<dbReference type="InterPro" id="IPR013989">
    <property type="entry name" value="Dev_and_cell_death_domain"/>
</dbReference>
<dbReference type="Pfam" id="PF10539">
    <property type="entry name" value="Dev_Cell_Death"/>
    <property type="match status" value="1"/>
</dbReference>
<proteinExistence type="predicted"/>
<evidence type="ECO:0000259" key="2">
    <source>
        <dbReference type="PROSITE" id="PS51222"/>
    </source>
</evidence>
<gene>
    <name evidence="4" type="primary">LOC105124964</name>
</gene>
<dbReference type="AlphaFoldDB" id="A0AAJ6XLW7"/>
<dbReference type="Proteomes" id="UP000694918">
    <property type="component" value="Unplaced"/>
</dbReference>
<evidence type="ECO:0000256" key="1">
    <source>
        <dbReference type="SAM" id="MobiDB-lite"/>
    </source>
</evidence>
<feature type="region of interest" description="Disordered" evidence="1">
    <location>
        <begin position="613"/>
        <end position="636"/>
    </location>
</feature>
<dbReference type="PANTHER" id="PTHR46444:SF3">
    <property type="entry name" value="DCD (DEVELOPMENT AND CELL DEATH) DOMAIN PROTEIN"/>
    <property type="match status" value="1"/>
</dbReference>
<dbReference type="SMART" id="SM00767">
    <property type="entry name" value="DCD"/>
    <property type="match status" value="1"/>
</dbReference>
<sequence>MQEEDGIWVKNLGLDALLGYIHRLFTKVMEQEINNTKAENLAEVSMKSQSMDNNNRETENPTEALSKSLSETNNNEDGNHAEASTKDQSSRKRTPKPLRAKSIAIKKSSTSNSLKSKKAKSSPKIQGKNRKKNLLQSNEESRKNEHRDATNLNSSEKNVSDKEHIEKGQENQKNQERLFGSNKGQKNRKREEKLGCSDKSSRSEKNKGKLDGKEKNEQDEKKKEKLGGMIFMCSAKTKPDCFHYRVMGVTMNKKELILGVKPGLKLFLYDFDLKLMYGIYEASSSGGVKLEPRAFGGSFPVQVRFDVHKDCYPIDESVFKKAIKDNYNEKNKFKTELTFQQVRKLSALFPPVRAPVHSPLTVTVQDRELYAGARELRIHSDREAFARANYDARSYPVLSDVRDRRVEYREVGSTHRDEIPRDLFMSEKDYRTYGLSGERRTYGLSGEGINLAPSLHMSSTLGPYSRDQEREHLLRQPYPIYRDMVPLQREAVVADPFYLNQAYNPGGIRELLPAATSITTTASGSSLPALDPYTRDPYYTYHYGASSADAYLPPPRRDKVSSGSYYADGPRETCLFEADHLRRRATDQVDRLYSTNAADASSNYNQVLQYHGAKPETAPPSVSSRYSFAGPSISYR</sequence>
<organism evidence="3 4">
    <name type="scientific">Populus euphratica</name>
    <name type="common">Euphrates poplar</name>
    <dbReference type="NCBI Taxonomy" id="75702"/>
    <lineage>
        <taxon>Eukaryota</taxon>
        <taxon>Viridiplantae</taxon>
        <taxon>Streptophyta</taxon>
        <taxon>Embryophyta</taxon>
        <taxon>Tracheophyta</taxon>
        <taxon>Spermatophyta</taxon>
        <taxon>Magnoliopsida</taxon>
        <taxon>eudicotyledons</taxon>
        <taxon>Gunneridae</taxon>
        <taxon>Pentapetalae</taxon>
        <taxon>rosids</taxon>
        <taxon>fabids</taxon>
        <taxon>Malpighiales</taxon>
        <taxon>Salicaceae</taxon>
        <taxon>Saliceae</taxon>
        <taxon>Populus</taxon>
    </lineage>
</organism>
<feature type="compositionally biased region" description="Basic residues" evidence="1">
    <location>
        <begin position="115"/>
        <end position="133"/>
    </location>
</feature>
<feature type="compositionally biased region" description="Basic and acidic residues" evidence="1">
    <location>
        <begin position="139"/>
        <end position="149"/>
    </location>
</feature>
<reference evidence="4" key="1">
    <citation type="submission" date="2025-08" db="UniProtKB">
        <authorList>
            <consortium name="RefSeq"/>
        </authorList>
    </citation>
    <scope>IDENTIFICATION</scope>
</reference>
<feature type="compositionally biased region" description="Basic and acidic residues" evidence="1">
    <location>
        <begin position="158"/>
        <end position="176"/>
    </location>
</feature>
<protein>
    <submittedName>
        <fullName evidence="4">Uncharacterized protein LOC105124964 isoform X1</fullName>
    </submittedName>
</protein>
<name>A0AAJ6XLW7_POPEU</name>
<dbReference type="GeneID" id="105124964"/>
<accession>A0AAJ6XLW7</accession>
<feature type="compositionally biased region" description="Polar residues" evidence="1">
    <location>
        <begin position="61"/>
        <end position="76"/>
    </location>
</feature>
<feature type="domain" description="DCD" evidence="2">
    <location>
        <begin position="224"/>
        <end position="351"/>
    </location>
</feature>
<dbReference type="PANTHER" id="PTHR46444">
    <property type="entry name" value="DCD (DEVELOPMENT AND CELL DEATH) DOMAIN PROTEIN-RELATED"/>
    <property type="match status" value="1"/>
</dbReference>
<dbReference type="PROSITE" id="PS51222">
    <property type="entry name" value="DCD"/>
    <property type="match status" value="1"/>
</dbReference>
<dbReference type="KEGG" id="peu:105124964"/>
<evidence type="ECO:0000313" key="3">
    <source>
        <dbReference type="Proteomes" id="UP000694918"/>
    </source>
</evidence>
<feature type="compositionally biased region" description="Basic and acidic residues" evidence="1">
    <location>
        <begin position="189"/>
        <end position="221"/>
    </location>
</feature>
<evidence type="ECO:0000313" key="4">
    <source>
        <dbReference type="RefSeq" id="XP_011023501.1"/>
    </source>
</evidence>
<feature type="compositionally biased region" description="Basic and acidic residues" evidence="1">
    <location>
        <begin position="77"/>
        <end position="90"/>
    </location>
</feature>